<evidence type="ECO:0000256" key="1">
    <source>
        <dbReference type="SAM" id="MobiDB-lite"/>
    </source>
</evidence>
<keyword evidence="3" id="KW-1185">Reference proteome</keyword>
<accession>A0A4C1TXX9</accession>
<feature type="region of interest" description="Disordered" evidence="1">
    <location>
        <begin position="89"/>
        <end position="114"/>
    </location>
</feature>
<organism evidence="2 3">
    <name type="scientific">Eumeta variegata</name>
    <name type="common">Bagworm moth</name>
    <name type="synonym">Eumeta japonica</name>
    <dbReference type="NCBI Taxonomy" id="151549"/>
    <lineage>
        <taxon>Eukaryota</taxon>
        <taxon>Metazoa</taxon>
        <taxon>Ecdysozoa</taxon>
        <taxon>Arthropoda</taxon>
        <taxon>Hexapoda</taxon>
        <taxon>Insecta</taxon>
        <taxon>Pterygota</taxon>
        <taxon>Neoptera</taxon>
        <taxon>Endopterygota</taxon>
        <taxon>Lepidoptera</taxon>
        <taxon>Glossata</taxon>
        <taxon>Ditrysia</taxon>
        <taxon>Tineoidea</taxon>
        <taxon>Psychidae</taxon>
        <taxon>Oiketicinae</taxon>
        <taxon>Eumeta</taxon>
    </lineage>
</organism>
<dbReference type="EMBL" id="BGZK01000102">
    <property type="protein sequence ID" value="GBP18877.1"/>
    <property type="molecule type" value="Genomic_DNA"/>
</dbReference>
<comment type="caution">
    <text evidence="2">The sequence shown here is derived from an EMBL/GenBank/DDBJ whole genome shotgun (WGS) entry which is preliminary data.</text>
</comment>
<evidence type="ECO:0000313" key="3">
    <source>
        <dbReference type="Proteomes" id="UP000299102"/>
    </source>
</evidence>
<sequence>MTYQYYERRLPATVVAVLMIVCIYTNVNAQAAGSVKRQEPHRYTIEELFSTHFEYKDSGDLGMDPCKAVKDNNILDRKTLCNDLRPLPQISTTNPLGTSAIDSGPRPLSDYQLV</sequence>
<name>A0A4C1TXX9_EUMVA</name>
<evidence type="ECO:0000313" key="2">
    <source>
        <dbReference type="EMBL" id="GBP18877.1"/>
    </source>
</evidence>
<protein>
    <submittedName>
        <fullName evidence="2">Uncharacterized protein</fullName>
    </submittedName>
</protein>
<feature type="compositionally biased region" description="Polar residues" evidence="1">
    <location>
        <begin position="89"/>
        <end position="101"/>
    </location>
</feature>
<dbReference type="Proteomes" id="UP000299102">
    <property type="component" value="Unassembled WGS sequence"/>
</dbReference>
<dbReference type="OrthoDB" id="7345538at2759"/>
<reference evidence="2 3" key="1">
    <citation type="journal article" date="2019" name="Commun. Biol.">
        <title>The bagworm genome reveals a unique fibroin gene that provides high tensile strength.</title>
        <authorList>
            <person name="Kono N."/>
            <person name="Nakamura H."/>
            <person name="Ohtoshi R."/>
            <person name="Tomita M."/>
            <person name="Numata K."/>
            <person name="Arakawa K."/>
        </authorList>
    </citation>
    <scope>NUCLEOTIDE SEQUENCE [LARGE SCALE GENOMIC DNA]</scope>
</reference>
<dbReference type="AlphaFoldDB" id="A0A4C1TXX9"/>
<gene>
    <name evidence="2" type="ORF">EVAR_20408_1</name>
</gene>
<proteinExistence type="predicted"/>